<dbReference type="InterPro" id="IPR000683">
    <property type="entry name" value="Gfo/Idh/MocA-like_OxRdtase_N"/>
</dbReference>
<dbReference type="Pfam" id="PF02894">
    <property type="entry name" value="GFO_IDH_MocA_C"/>
    <property type="match status" value="1"/>
</dbReference>
<dbReference type="GO" id="GO:0000166">
    <property type="term" value="F:nucleotide binding"/>
    <property type="evidence" value="ECO:0007669"/>
    <property type="project" value="InterPro"/>
</dbReference>
<evidence type="ECO:0000256" key="1">
    <source>
        <dbReference type="ARBA" id="ARBA00010928"/>
    </source>
</evidence>
<organism evidence="4">
    <name type="scientific">Thermosporothrix sp. COM3</name>
    <dbReference type="NCBI Taxonomy" id="2490863"/>
    <lineage>
        <taxon>Bacteria</taxon>
        <taxon>Bacillati</taxon>
        <taxon>Chloroflexota</taxon>
        <taxon>Ktedonobacteria</taxon>
        <taxon>Ktedonobacterales</taxon>
        <taxon>Thermosporotrichaceae</taxon>
        <taxon>Thermosporothrix</taxon>
    </lineage>
</organism>
<reference evidence="4" key="1">
    <citation type="submission" date="2018-12" db="EMBL/GenBank/DDBJ databases">
        <title>Novel natural products biosynthetic potential of the class Ktedonobacteria.</title>
        <authorList>
            <person name="Zheng Y."/>
            <person name="Saitou A."/>
            <person name="Wang C.M."/>
            <person name="Toyoda A."/>
            <person name="Minakuchi Y."/>
            <person name="Sekiguchi Y."/>
            <person name="Ueda K."/>
            <person name="Takano H."/>
            <person name="Sakai Y."/>
            <person name="Yokota A."/>
            <person name="Yabe S."/>
        </authorList>
    </citation>
    <scope>NUCLEOTIDE SEQUENCE</scope>
    <source>
        <strain evidence="4">COM3</strain>
    </source>
</reference>
<dbReference type="Pfam" id="PF01408">
    <property type="entry name" value="GFO_IDH_MocA"/>
    <property type="match status" value="1"/>
</dbReference>
<name>A0A455SVE9_9CHLR</name>
<dbReference type="InterPro" id="IPR051450">
    <property type="entry name" value="Gfo/Idh/MocA_Oxidoreductases"/>
</dbReference>
<evidence type="ECO:0000259" key="3">
    <source>
        <dbReference type="Pfam" id="PF02894"/>
    </source>
</evidence>
<dbReference type="SUPFAM" id="SSF55347">
    <property type="entry name" value="Glyceraldehyde-3-phosphate dehydrogenase-like, C-terminal domain"/>
    <property type="match status" value="1"/>
</dbReference>
<evidence type="ECO:0000313" key="4">
    <source>
        <dbReference type="EMBL" id="BBH91089.1"/>
    </source>
</evidence>
<comment type="similarity">
    <text evidence="1">Belongs to the Gfo/Idh/MocA family.</text>
</comment>
<dbReference type="AlphaFoldDB" id="A0A455SVE9"/>
<dbReference type="PANTHER" id="PTHR43377">
    <property type="entry name" value="BILIVERDIN REDUCTASE A"/>
    <property type="match status" value="1"/>
</dbReference>
<proteinExistence type="inferred from homology"/>
<accession>A0A455SVE9</accession>
<dbReference type="Gene3D" id="3.30.360.10">
    <property type="entry name" value="Dihydrodipicolinate Reductase, domain 2"/>
    <property type="match status" value="1"/>
</dbReference>
<evidence type="ECO:0000259" key="2">
    <source>
        <dbReference type="Pfam" id="PF01408"/>
    </source>
</evidence>
<feature type="domain" description="Gfo/Idh/MocA-like oxidoreductase N-terminal" evidence="2">
    <location>
        <begin position="6"/>
        <end position="126"/>
    </location>
</feature>
<dbReference type="Gene3D" id="3.40.50.720">
    <property type="entry name" value="NAD(P)-binding Rossmann-like Domain"/>
    <property type="match status" value="1"/>
</dbReference>
<gene>
    <name evidence="4" type="ORF">KTC_58400</name>
</gene>
<dbReference type="InterPro" id="IPR036291">
    <property type="entry name" value="NAD(P)-bd_dom_sf"/>
</dbReference>
<sequence length="419" mass="47157">MKKITLALLGAGHRGMLSYAPYVLENPHEAEFVAVAEPDPVRLEQFKQQYSIPDDRCFTDWHDLLAQPQLTDAILICTQDRMHFEPTIAALKAGYHVLLEKPMSPEPAECIEMERCAREHNRILSICHVLRYTDFFATIKKLLEDGAIGRLMSIQHNENVGYWHYGHSFVRGNWRNSDLSSPMILQKSCHDMDILLWLAGADCVHISSFGTLTHFRPENAPEGAPQRCLDNCPVAETCPWYAPKLYLTGQTGWPVSVITNDTSREGVIKALQEGPYGRCVYHCDNNVVDHQVVNLEFANEVTAVFTMSAFTNDVDRTLKLMGTKGELRAAMGKNEIEITDFSTGHKQVINLSRPKGHYGHGGGDGGIMRDFLKLVRNDGQVEGLTSAATSVQSHLMAFAAEQSRLEHRVVHLQEYYQQF</sequence>
<dbReference type="PANTHER" id="PTHR43377:SF2">
    <property type="entry name" value="BINDING ROSSMANN FOLD OXIDOREDUCTASE, PUTATIVE (AFU_ORTHOLOGUE AFUA_4G00560)-RELATED"/>
    <property type="match status" value="1"/>
</dbReference>
<dbReference type="SUPFAM" id="SSF51735">
    <property type="entry name" value="NAD(P)-binding Rossmann-fold domains"/>
    <property type="match status" value="1"/>
</dbReference>
<feature type="domain" description="Gfo/Idh/MocA-like oxidoreductase C-terminal" evidence="3">
    <location>
        <begin position="140"/>
        <end position="403"/>
    </location>
</feature>
<dbReference type="InterPro" id="IPR004104">
    <property type="entry name" value="Gfo/Idh/MocA-like_OxRdtase_C"/>
</dbReference>
<dbReference type="EMBL" id="AP019376">
    <property type="protein sequence ID" value="BBH91089.1"/>
    <property type="molecule type" value="Genomic_DNA"/>
</dbReference>
<protein>
    <submittedName>
        <fullName evidence="4">Oxidoreductase</fullName>
    </submittedName>
</protein>